<comment type="caution">
    <text evidence="1">The sequence shown here is derived from an EMBL/GenBank/DDBJ whole genome shotgun (WGS) entry which is preliminary data.</text>
</comment>
<reference evidence="1" key="1">
    <citation type="journal article" date="2014" name="Front. Microbiol.">
        <title>High frequency of phylogenetically diverse reductive dehalogenase-homologous genes in deep subseafloor sedimentary metagenomes.</title>
        <authorList>
            <person name="Kawai M."/>
            <person name="Futagami T."/>
            <person name="Toyoda A."/>
            <person name="Takaki Y."/>
            <person name="Nishi S."/>
            <person name="Hori S."/>
            <person name="Arai W."/>
            <person name="Tsubouchi T."/>
            <person name="Morono Y."/>
            <person name="Uchiyama I."/>
            <person name="Ito T."/>
            <person name="Fujiyama A."/>
            <person name="Inagaki F."/>
            <person name="Takami H."/>
        </authorList>
    </citation>
    <scope>NUCLEOTIDE SEQUENCE</scope>
    <source>
        <strain evidence="1">Expedition CK06-06</strain>
    </source>
</reference>
<gene>
    <name evidence="1" type="ORF">S01H4_11741</name>
</gene>
<accession>X0ZH24</accession>
<sequence length="91" mass="10692">GIKKRIKYHHIINFGVQNHMNDYKKEPIQRCKRYIKNTIKIGLVGAILFGVGVEIKGCAEERNKRKAYERKLIEERTQEIVDKMTEGYGKK</sequence>
<dbReference type="AlphaFoldDB" id="X0ZH24"/>
<feature type="non-terminal residue" evidence="1">
    <location>
        <position position="1"/>
    </location>
</feature>
<organism evidence="1">
    <name type="scientific">marine sediment metagenome</name>
    <dbReference type="NCBI Taxonomy" id="412755"/>
    <lineage>
        <taxon>unclassified sequences</taxon>
        <taxon>metagenomes</taxon>
        <taxon>ecological metagenomes</taxon>
    </lineage>
</organism>
<evidence type="ECO:0000313" key="1">
    <source>
        <dbReference type="EMBL" id="GAG57432.1"/>
    </source>
</evidence>
<protein>
    <submittedName>
        <fullName evidence="1">Uncharacterized protein</fullName>
    </submittedName>
</protein>
<name>X0ZH24_9ZZZZ</name>
<proteinExistence type="predicted"/>
<dbReference type="EMBL" id="BART01004826">
    <property type="protein sequence ID" value="GAG57432.1"/>
    <property type="molecule type" value="Genomic_DNA"/>
</dbReference>